<organism evidence="2 3">
    <name type="scientific">Synaphobranchus kaupii</name>
    <name type="common">Kaup's arrowtooth eel</name>
    <dbReference type="NCBI Taxonomy" id="118154"/>
    <lineage>
        <taxon>Eukaryota</taxon>
        <taxon>Metazoa</taxon>
        <taxon>Chordata</taxon>
        <taxon>Craniata</taxon>
        <taxon>Vertebrata</taxon>
        <taxon>Euteleostomi</taxon>
        <taxon>Actinopterygii</taxon>
        <taxon>Neopterygii</taxon>
        <taxon>Teleostei</taxon>
        <taxon>Anguilliformes</taxon>
        <taxon>Synaphobranchidae</taxon>
        <taxon>Synaphobranchus</taxon>
    </lineage>
</organism>
<dbReference type="AlphaFoldDB" id="A0A9Q1IAM6"/>
<sequence length="275" mass="29596">MAFSAPCGLGNTALGLSRKGDMSRAAPSAGPGLGSAGLRHRRLPQRTRPLAHAYLLSASVPPPPATAAASRLRGTLRLPTLIAVDPRRRQTTSAELSVSKASLYTPGERAVIEGFSHNCCPPGRKYPPPPLLRKSGDTGGRVQSSPPVYTHFSCPIRPSAKLVVKPLLQTRSLSTERRDLRPLVMQYRQAPQGGTLVVRGKHCLPRPPTPSIITEPARTELHVFLPTEGAGEGEEGDNESVDEGFMDELDSKITSLKIHHGEPKNSARPDNALYY</sequence>
<evidence type="ECO:0000256" key="1">
    <source>
        <dbReference type="SAM" id="MobiDB-lite"/>
    </source>
</evidence>
<feature type="region of interest" description="Disordered" evidence="1">
    <location>
        <begin position="256"/>
        <end position="275"/>
    </location>
</feature>
<comment type="caution">
    <text evidence="2">The sequence shown here is derived from an EMBL/GenBank/DDBJ whole genome shotgun (WGS) entry which is preliminary data.</text>
</comment>
<gene>
    <name evidence="2" type="ORF">SKAU_G00403920</name>
</gene>
<evidence type="ECO:0000313" key="2">
    <source>
        <dbReference type="EMBL" id="KAJ8334753.1"/>
    </source>
</evidence>
<accession>A0A9Q1IAM6</accession>
<name>A0A9Q1IAM6_SYNKA</name>
<feature type="region of interest" description="Disordered" evidence="1">
    <location>
        <begin position="14"/>
        <end position="38"/>
    </location>
</feature>
<dbReference type="OrthoDB" id="8446683at2759"/>
<proteinExistence type="predicted"/>
<dbReference type="Proteomes" id="UP001152622">
    <property type="component" value="Chromosome 21"/>
</dbReference>
<reference evidence="2" key="1">
    <citation type="journal article" date="2023" name="Science">
        <title>Genome structures resolve the early diversification of teleost fishes.</title>
        <authorList>
            <person name="Parey E."/>
            <person name="Louis A."/>
            <person name="Montfort J."/>
            <person name="Bouchez O."/>
            <person name="Roques C."/>
            <person name="Iampietro C."/>
            <person name="Lluch J."/>
            <person name="Castinel A."/>
            <person name="Donnadieu C."/>
            <person name="Desvignes T."/>
            <person name="Floi Bucao C."/>
            <person name="Jouanno E."/>
            <person name="Wen M."/>
            <person name="Mejri S."/>
            <person name="Dirks R."/>
            <person name="Jansen H."/>
            <person name="Henkel C."/>
            <person name="Chen W.J."/>
            <person name="Zahm M."/>
            <person name="Cabau C."/>
            <person name="Klopp C."/>
            <person name="Thompson A.W."/>
            <person name="Robinson-Rechavi M."/>
            <person name="Braasch I."/>
            <person name="Lecointre G."/>
            <person name="Bobe J."/>
            <person name="Postlethwait J.H."/>
            <person name="Berthelot C."/>
            <person name="Roest Crollius H."/>
            <person name="Guiguen Y."/>
        </authorList>
    </citation>
    <scope>NUCLEOTIDE SEQUENCE</scope>
    <source>
        <strain evidence="2">WJC10195</strain>
    </source>
</reference>
<dbReference type="EMBL" id="JAINUF010000021">
    <property type="protein sequence ID" value="KAJ8334753.1"/>
    <property type="molecule type" value="Genomic_DNA"/>
</dbReference>
<protein>
    <submittedName>
        <fullName evidence="2">Uncharacterized protein</fullName>
    </submittedName>
</protein>
<evidence type="ECO:0000313" key="3">
    <source>
        <dbReference type="Proteomes" id="UP001152622"/>
    </source>
</evidence>
<keyword evidence="3" id="KW-1185">Reference proteome</keyword>